<sequence>MTQTTRIVFCVFGLLVLATRNSLSVFNRNISHASVRNYPWAALLLVLALPAKYRLLIYAALPLVLALAVKYDASKWRLLSFRGFTLSPSHIRVSPPQSSGGLSIVIPPRSDSDSGADFDSDFGDSELSLLLKDSRETRLLEKTSVLSLLLLFELFLLLFFSLTTMASSTCKYVLLSLLRAFRLIPSISQTIRTQKQNSFAVNHDPERRPLLSPPQISRSTLTLVTTSADLSRTSFTNIRSPSIGESNEDLFYDAQENQPSYAPIANISSPNITLHQQQQQQPNPAVVTTTITTNQTSPTSAFSSPSGQSNQRLINFPDASSVFLLRISILAFAVPCLFTAPIIEKIVELIAGASNNDGQTAENISNFLDSACAVIACGSLWLYIDSGWQFVKKGWVRSQVERVRNTFFTGP</sequence>
<proteinExistence type="predicted"/>
<keyword evidence="1" id="KW-0472">Membrane</keyword>
<gene>
    <name evidence="2" type="ORF">HK100_003245</name>
</gene>
<protein>
    <submittedName>
        <fullName evidence="2">Uncharacterized protein</fullName>
    </submittedName>
</protein>
<evidence type="ECO:0000313" key="3">
    <source>
        <dbReference type="Proteomes" id="UP001211907"/>
    </source>
</evidence>
<accession>A0AAD5TCD1</accession>
<dbReference type="Proteomes" id="UP001211907">
    <property type="component" value="Unassembled WGS sequence"/>
</dbReference>
<keyword evidence="1" id="KW-1133">Transmembrane helix</keyword>
<feature type="transmembrane region" description="Helical" evidence="1">
    <location>
        <begin position="145"/>
        <end position="166"/>
    </location>
</feature>
<feature type="transmembrane region" description="Helical" evidence="1">
    <location>
        <begin position="38"/>
        <end position="69"/>
    </location>
</feature>
<dbReference type="EMBL" id="JADGJH010000018">
    <property type="protein sequence ID" value="KAJ3142050.1"/>
    <property type="molecule type" value="Genomic_DNA"/>
</dbReference>
<evidence type="ECO:0000256" key="1">
    <source>
        <dbReference type="SAM" id="Phobius"/>
    </source>
</evidence>
<name>A0AAD5TCD1_9FUNG</name>
<keyword evidence="1" id="KW-0812">Transmembrane</keyword>
<organism evidence="2 3">
    <name type="scientific">Physocladia obscura</name>
    <dbReference type="NCBI Taxonomy" id="109957"/>
    <lineage>
        <taxon>Eukaryota</taxon>
        <taxon>Fungi</taxon>
        <taxon>Fungi incertae sedis</taxon>
        <taxon>Chytridiomycota</taxon>
        <taxon>Chytridiomycota incertae sedis</taxon>
        <taxon>Chytridiomycetes</taxon>
        <taxon>Chytridiales</taxon>
        <taxon>Chytriomycetaceae</taxon>
        <taxon>Physocladia</taxon>
    </lineage>
</organism>
<reference evidence="2" key="1">
    <citation type="submission" date="2020-05" db="EMBL/GenBank/DDBJ databases">
        <title>Phylogenomic resolution of chytrid fungi.</title>
        <authorList>
            <person name="Stajich J.E."/>
            <person name="Amses K."/>
            <person name="Simmons R."/>
            <person name="Seto K."/>
            <person name="Myers J."/>
            <person name="Bonds A."/>
            <person name="Quandt C.A."/>
            <person name="Barry K."/>
            <person name="Liu P."/>
            <person name="Grigoriev I."/>
            <person name="Longcore J.E."/>
            <person name="James T.Y."/>
        </authorList>
    </citation>
    <scope>NUCLEOTIDE SEQUENCE</scope>
    <source>
        <strain evidence="2">JEL0513</strain>
    </source>
</reference>
<dbReference type="AlphaFoldDB" id="A0AAD5TCD1"/>
<comment type="caution">
    <text evidence="2">The sequence shown here is derived from an EMBL/GenBank/DDBJ whole genome shotgun (WGS) entry which is preliminary data.</text>
</comment>
<keyword evidence="3" id="KW-1185">Reference proteome</keyword>
<evidence type="ECO:0000313" key="2">
    <source>
        <dbReference type="EMBL" id="KAJ3142050.1"/>
    </source>
</evidence>